<organism evidence="4 5">
    <name type="scientific">Polyrhizophydium stewartii</name>
    <dbReference type="NCBI Taxonomy" id="2732419"/>
    <lineage>
        <taxon>Eukaryota</taxon>
        <taxon>Fungi</taxon>
        <taxon>Fungi incertae sedis</taxon>
        <taxon>Chytridiomycota</taxon>
        <taxon>Chytridiomycota incertae sedis</taxon>
        <taxon>Chytridiomycetes</taxon>
        <taxon>Rhizophydiales</taxon>
        <taxon>Rhizophydiales incertae sedis</taxon>
        <taxon>Polyrhizophydium</taxon>
    </lineage>
</organism>
<feature type="compositionally biased region" description="Basic and acidic residues" evidence="2">
    <location>
        <begin position="1"/>
        <end position="13"/>
    </location>
</feature>
<dbReference type="Proteomes" id="UP001527925">
    <property type="component" value="Unassembled WGS sequence"/>
</dbReference>
<feature type="compositionally biased region" description="Low complexity" evidence="2">
    <location>
        <begin position="36"/>
        <end position="57"/>
    </location>
</feature>
<dbReference type="InterPro" id="IPR011989">
    <property type="entry name" value="ARM-like"/>
</dbReference>
<evidence type="ECO:0000313" key="5">
    <source>
        <dbReference type="Proteomes" id="UP001527925"/>
    </source>
</evidence>
<feature type="region of interest" description="Disordered" evidence="2">
    <location>
        <begin position="703"/>
        <end position="738"/>
    </location>
</feature>
<sequence>MSPDKSVDTRGSRPEASSAELREEGQEGDSDASEDPPVAAPARPRARGSRAASVVAPPKSRRRARTHDDPAEAPAGPGDGSGAQAKVLAAAQTADSQVQPDQSPTKKRAVCKPGGIVETATAAALRAAESSQSRSTPAATPAPAKQSISNSLGALDALFDLPDTPSAQPPSTAKRVAMLKMSRSASTPIDPDGPLSAPRASNFGQIPPTPTFGSASFPPAAAAAASGVTPSARAAEKLSSFPEDLFGGAQSLPASFDGYETPSRSGLLAMSPSKSSQRDGLTRSSSSPGKIASVGRIQKLSNDTQLTRLASRHRSGGLTFGANRTVMAGSLAAALGASLQTTPSGVLGHEATAHGAPGSLTPSIEDILAANGDDGFGSRGGLGGNAANQIDEGLSSSDDEGIKVRSIHELRQAGETQRFKDEMQYFIDGLAPQQQPRVRKCTAIELCRKLTNEKFVGNIRAHTFTKSVFELLTAVEDPVMQLCVSFLLWALSRDVRNIEPLFSCETLAPMIVTPVAASDLLDPLMTAPKQKSDRVLVDDVRGFIAKSSFWTARSGEPVSTRLLAIDTLAEMTAVQGFLAAELRRLLCETNALSVLVARIRNLEESPSWPALQKHLRILEFATVHATDAIASAVGIDSLLKLLLNIVVKLRPQPLLSGIVVLALRVSLNLSNSRVFHAALDRAAWIHILLQTLVLLEQPMPHPANSEAKASGQAGKPARKKPAANSTCPSVAPQADSEPTDHARFDLKIVCLSLLTNLIALDASAADAFASTTPAQDLIAVMLRERIDVATKTPDAFILSAHIAMLFGCALKQSDALRAALGQRGWADLVAPTAALLADFSEFHEHVAASEDAGSDPSVESTRQLIAQVRECLERLSGDCA</sequence>
<evidence type="ECO:0000259" key="3">
    <source>
        <dbReference type="PROSITE" id="PS51271"/>
    </source>
</evidence>
<feature type="compositionally biased region" description="Low complexity" evidence="2">
    <location>
        <begin position="118"/>
        <end position="144"/>
    </location>
</feature>
<evidence type="ECO:0000256" key="1">
    <source>
        <dbReference type="ARBA" id="ARBA00006854"/>
    </source>
</evidence>
<evidence type="ECO:0000256" key="2">
    <source>
        <dbReference type="SAM" id="MobiDB-lite"/>
    </source>
</evidence>
<feature type="region of interest" description="Disordered" evidence="2">
    <location>
        <begin position="262"/>
        <end position="298"/>
    </location>
</feature>
<dbReference type="InterPro" id="IPR022771">
    <property type="entry name" value="WAPL_C"/>
</dbReference>
<dbReference type="InterPro" id="IPR012502">
    <property type="entry name" value="WAPL_dom"/>
</dbReference>
<protein>
    <recommendedName>
        <fullName evidence="3">WAPL domain-containing protein</fullName>
    </recommendedName>
</protein>
<accession>A0ABR4NBE9</accession>
<reference evidence="4 5" key="1">
    <citation type="submission" date="2023-09" db="EMBL/GenBank/DDBJ databases">
        <title>Pangenome analysis of Batrachochytrium dendrobatidis and related Chytrids.</title>
        <authorList>
            <person name="Yacoub M.N."/>
            <person name="Stajich J.E."/>
            <person name="James T.Y."/>
        </authorList>
    </citation>
    <scope>NUCLEOTIDE SEQUENCE [LARGE SCALE GENOMIC DNA]</scope>
    <source>
        <strain evidence="4 5">JEL0888</strain>
    </source>
</reference>
<comment type="similarity">
    <text evidence="1">Belongs to the WAPL family.</text>
</comment>
<proteinExistence type="inferred from homology"/>
<feature type="domain" description="WAPL" evidence="3">
    <location>
        <begin position="391"/>
        <end position="499"/>
    </location>
</feature>
<gene>
    <name evidence="4" type="ORF">HK105_203647</name>
</gene>
<dbReference type="PANTHER" id="PTHR22100:SF13">
    <property type="entry name" value="WINGS APART-LIKE PROTEIN HOMOLOG"/>
    <property type="match status" value="1"/>
</dbReference>
<dbReference type="InterPro" id="IPR039874">
    <property type="entry name" value="WAPL"/>
</dbReference>
<feature type="compositionally biased region" description="Low complexity" evidence="2">
    <location>
        <begin position="83"/>
        <end position="94"/>
    </location>
</feature>
<evidence type="ECO:0000313" key="4">
    <source>
        <dbReference type="EMBL" id="KAL2916868.1"/>
    </source>
</evidence>
<comment type="caution">
    <text evidence="4">The sequence shown here is derived from an EMBL/GenBank/DDBJ whole genome shotgun (WGS) entry which is preliminary data.</text>
</comment>
<dbReference type="PROSITE" id="PS51271">
    <property type="entry name" value="WAPL"/>
    <property type="match status" value="1"/>
</dbReference>
<keyword evidence="5" id="KW-1185">Reference proteome</keyword>
<name>A0ABR4NBE9_9FUNG</name>
<dbReference type="PANTHER" id="PTHR22100">
    <property type="entry name" value="WINGS APART-LIKE PROTEIN HOMOLOG"/>
    <property type="match status" value="1"/>
</dbReference>
<dbReference type="Pfam" id="PF07814">
    <property type="entry name" value="WAPL"/>
    <property type="match status" value="1"/>
</dbReference>
<dbReference type="EMBL" id="JADGIZ020000014">
    <property type="protein sequence ID" value="KAL2916868.1"/>
    <property type="molecule type" value="Genomic_DNA"/>
</dbReference>
<feature type="region of interest" description="Disordered" evidence="2">
    <location>
        <begin position="1"/>
        <end position="217"/>
    </location>
</feature>
<dbReference type="Gene3D" id="1.25.10.10">
    <property type="entry name" value="Leucine-rich Repeat Variant"/>
    <property type="match status" value="1"/>
</dbReference>